<dbReference type="STRING" id="320778.ABT57_21340"/>
<dbReference type="Pfam" id="PF08668">
    <property type="entry name" value="HDOD"/>
    <property type="match status" value="1"/>
</dbReference>
<gene>
    <name evidence="3" type="ORF">ABT57_21340</name>
</gene>
<dbReference type="PATRIC" id="fig|320778.3.peg.4584"/>
<dbReference type="PANTHER" id="PTHR33525">
    <property type="match status" value="1"/>
</dbReference>
<evidence type="ECO:0000259" key="1">
    <source>
        <dbReference type="PROSITE" id="PS50883"/>
    </source>
</evidence>
<dbReference type="SUPFAM" id="SSF109604">
    <property type="entry name" value="HD-domain/PDEase-like"/>
    <property type="match status" value="1"/>
</dbReference>
<feature type="domain" description="EAL" evidence="1">
    <location>
        <begin position="1"/>
        <end position="204"/>
    </location>
</feature>
<proteinExistence type="predicted"/>
<sequence length="406" mass="46179">MYSYVARQPIFNRQQKTAGYELLFRDGESNAFPDIEENNATCRLLVENFLSGHSSLAALGQRCFINFPQKSLLRLQPLMLPKKQVVIEVLESCEPNDQLLEAIRQLSQQGYLIALDDFDLDPRWQRFFPYVHILKLDLMKIGVEAACAYLADHRHHKLMFLAEKVETHEEFMQTYEAGFHFFQGYYFSRPELVKQRLIKPERMVTLRLLQEVCRPQIDVDRVEQIVASDVSLSYLLLRFVNTAERRTTVPINGFRQALIYLGEERLKVFVSVVATARAARHKPSELYALSLQRAKMCELLAAEGEGPIDSRIAFMTGLLSLLDGLLDQPLATLLQQLPLEAAVTTALLARQGKLGILLELVTAYERADWDSVRHASQTLALSAERIGDSYQQAVSWAESYLAALPG</sequence>
<protein>
    <submittedName>
        <fullName evidence="3">Histidine kinase</fullName>
    </submittedName>
</protein>
<accession>A0A0J1H1V5</accession>
<comment type="caution">
    <text evidence="3">The sequence shown here is derived from an EMBL/GenBank/DDBJ whole genome shotgun (WGS) entry which is preliminary data.</text>
</comment>
<dbReference type="InterPro" id="IPR052340">
    <property type="entry name" value="RNase_Y/CdgJ"/>
</dbReference>
<dbReference type="PROSITE" id="PS50883">
    <property type="entry name" value="EAL"/>
    <property type="match status" value="1"/>
</dbReference>
<dbReference type="InterPro" id="IPR001633">
    <property type="entry name" value="EAL_dom"/>
</dbReference>
<name>A0A0J1H1V5_9GAMM</name>
<dbReference type="AlphaFoldDB" id="A0A0J1H1V5"/>
<dbReference type="InterPro" id="IPR014408">
    <property type="entry name" value="dGMP_Pdiesterase_EAL/HD-GYP"/>
</dbReference>
<dbReference type="Gene3D" id="3.20.20.450">
    <property type="entry name" value="EAL domain"/>
    <property type="match status" value="1"/>
</dbReference>
<dbReference type="Gene3D" id="1.10.3210.10">
    <property type="entry name" value="Hypothetical protein af1432"/>
    <property type="match status" value="1"/>
</dbReference>
<evidence type="ECO:0000313" key="3">
    <source>
        <dbReference type="EMBL" id="KLV05761.1"/>
    </source>
</evidence>
<dbReference type="PANTHER" id="PTHR33525:SF4">
    <property type="entry name" value="CYCLIC DI-GMP PHOSPHODIESTERASE CDGJ"/>
    <property type="match status" value="1"/>
</dbReference>
<dbReference type="OrthoDB" id="9804751at2"/>
<keyword evidence="3" id="KW-0418">Kinase</keyword>
<dbReference type="Pfam" id="PF00563">
    <property type="entry name" value="EAL"/>
    <property type="match status" value="1"/>
</dbReference>
<evidence type="ECO:0000313" key="4">
    <source>
        <dbReference type="Proteomes" id="UP000035909"/>
    </source>
</evidence>
<dbReference type="GO" id="GO:0016301">
    <property type="term" value="F:kinase activity"/>
    <property type="evidence" value="ECO:0007669"/>
    <property type="project" value="UniProtKB-KW"/>
</dbReference>
<reference evidence="3 4" key="1">
    <citation type="submission" date="2015-05" db="EMBL/GenBank/DDBJ databases">
        <title>Photobacterium galathea sp. nov.</title>
        <authorList>
            <person name="Machado H."/>
            <person name="Gram L."/>
        </authorList>
    </citation>
    <scope>NUCLEOTIDE SEQUENCE [LARGE SCALE GENOMIC DNA]</scope>
    <source>
        <strain evidence="3 4">DSM 22954</strain>
    </source>
</reference>
<feature type="domain" description="HDOD" evidence="2">
    <location>
        <begin position="198"/>
        <end position="385"/>
    </location>
</feature>
<organism evidence="3 4">
    <name type="scientific">Photobacterium ganghwense</name>
    <dbReference type="NCBI Taxonomy" id="320778"/>
    <lineage>
        <taxon>Bacteria</taxon>
        <taxon>Pseudomonadati</taxon>
        <taxon>Pseudomonadota</taxon>
        <taxon>Gammaproteobacteria</taxon>
        <taxon>Vibrionales</taxon>
        <taxon>Vibrionaceae</taxon>
        <taxon>Photobacterium</taxon>
    </lineage>
</organism>
<dbReference type="SUPFAM" id="SSF141868">
    <property type="entry name" value="EAL domain-like"/>
    <property type="match status" value="1"/>
</dbReference>
<dbReference type="RefSeq" id="WP_047887281.1">
    <property type="nucleotide sequence ID" value="NZ_CP071325.1"/>
</dbReference>
<dbReference type="Proteomes" id="UP000035909">
    <property type="component" value="Unassembled WGS sequence"/>
</dbReference>
<dbReference type="PIRSF" id="PIRSF003180">
    <property type="entry name" value="DiGMPpdiest_YuxH"/>
    <property type="match status" value="1"/>
</dbReference>
<keyword evidence="4" id="KW-1185">Reference proteome</keyword>
<dbReference type="InterPro" id="IPR035919">
    <property type="entry name" value="EAL_sf"/>
</dbReference>
<keyword evidence="3" id="KW-0808">Transferase</keyword>
<dbReference type="SMART" id="SM00052">
    <property type="entry name" value="EAL"/>
    <property type="match status" value="1"/>
</dbReference>
<evidence type="ECO:0000259" key="2">
    <source>
        <dbReference type="PROSITE" id="PS51833"/>
    </source>
</evidence>
<dbReference type="PROSITE" id="PS51833">
    <property type="entry name" value="HDOD"/>
    <property type="match status" value="1"/>
</dbReference>
<dbReference type="EMBL" id="LDOU01000024">
    <property type="protein sequence ID" value="KLV05761.1"/>
    <property type="molecule type" value="Genomic_DNA"/>
</dbReference>
<dbReference type="InterPro" id="IPR013976">
    <property type="entry name" value="HDOD"/>
</dbReference>